<gene>
    <name evidence="5" type="primary">citX</name>
    <name evidence="5" type="ORF">VCR5J5_1360062</name>
</gene>
<dbReference type="Proteomes" id="UP000049495">
    <property type="component" value="Unassembled WGS sequence"/>
</dbReference>
<keyword evidence="5" id="KW-0456">Lyase</keyword>
<dbReference type="OrthoDB" id="3196716at2"/>
<evidence type="ECO:0000256" key="3">
    <source>
        <dbReference type="ARBA" id="ARBA00022695"/>
    </source>
</evidence>
<evidence type="ECO:0000313" key="6">
    <source>
        <dbReference type="Proteomes" id="UP000049495"/>
    </source>
</evidence>
<keyword evidence="3 5" id="KW-0548">Nucleotidyltransferase</keyword>
<organism evidence="5 6">
    <name type="scientific">Vibrio crassostreae</name>
    <dbReference type="NCBI Taxonomy" id="246167"/>
    <lineage>
        <taxon>Bacteria</taxon>
        <taxon>Pseudomonadati</taxon>
        <taxon>Pseudomonadota</taxon>
        <taxon>Gammaproteobacteria</taxon>
        <taxon>Vibrionales</taxon>
        <taxon>Vibrionaceae</taxon>
        <taxon>Vibrio</taxon>
    </lineage>
</organism>
<dbReference type="Pfam" id="PF03802">
    <property type="entry name" value="CitX"/>
    <property type="match status" value="1"/>
</dbReference>
<dbReference type="InterPro" id="IPR005551">
    <property type="entry name" value="CitX"/>
</dbReference>
<accession>A0A822MSL7</accession>
<dbReference type="NCBIfam" id="TIGR03124">
    <property type="entry name" value="citrate_citX"/>
    <property type="match status" value="1"/>
</dbReference>
<dbReference type="EC" id="2.7.7.61" evidence="1"/>
<dbReference type="EMBL" id="CCJV01000042">
    <property type="protein sequence ID" value="CDT00410.1"/>
    <property type="molecule type" value="Genomic_DNA"/>
</dbReference>
<sequence>MIENVSESAVDLLDILTNKEARMSRQQEWLKSHSLPLISFTINMPGPVKMNEASMTIFNQGVDAICEACKENGWPIPTRQILQQKTGPEAIFVVDVPSAMELKRIMIKIEHNHPLGRLMDLDVIGKNGKVISRKSQMLDSRKCLLCEESAVVCSRSRRHSLPLLLNKIYEMTSNE</sequence>
<reference evidence="6" key="1">
    <citation type="submission" date="2014-06" db="EMBL/GenBank/DDBJ databases">
        <authorList>
            <person name="Le Roux Frederique"/>
        </authorList>
    </citation>
    <scope>NUCLEOTIDE SEQUENCE [LARGE SCALE GENOMIC DNA]</scope>
    <source>
        <strain evidence="6">J5-5</strain>
    </source>
</reference>
<evidence type="ECO:0000256" key="2">
    <source>
        <dbReference type="ARBA" id="ARBA00022679"/>
    </source>
</evidence>
<keyword evidence="2 5" id="KW-0808">Transferase</keyword>
<name>A0A822MSL7_9VIBR</name>
<dbReference type="GO" id="GO:0051191">
    <property type="term" value="P:prosthetic group biosynthetic process"/>
    <property type="evidence" value="ECO:0007669"/>
    <property type="project" value="InterPro"/>
</dbReference>
<evidence type="ECO:0000313" key="5">
    <source>
        <dbReference type="EMBL" id="CDT00410.1"/>
    </source>
</evidence>
<evidence type="ECO:0000256" key="4">
    <source>
        <dbReference type="ARBA" id="ARBA00048574"/>
    </source>
</evidence>
<comment type="caution">
    <text evidence="5">The sequence shown here is derived from an EMBL/GenBank/DDBJ whole genome shotgun (WGS) entry which is preliminary data.</text>
</comment>
<dbReference type="GO" id="GO:0050519">
    <property type="term" value="F:holo-citrate lyase synthase activity"/>
    <property type="evidence" value="ECO:0007669"/>
    <property type="project" value="UniProtKB-EC"/>
</dbReference>
<evidence type="ECO:0000256" key="1">
    <source>
        <dbReference type="ARBA" id="ARBA00012524"/>
    </source>
</evidence>
<dbReference type="NCBIfam" id="NF002383">
    <property type="entry name" value="PRK01392.1"/>
    <property type="match status" value="1"/>
</dbReference>
<protein>
    <recommendedName>
        <fullName evidence="1">citrate lyase holo-[acyl-carrier protein] synthase</fullName>
        <ecNumber evidence="1">2.7.7.61</ecNumber>
    </recommendedName>
</protein>
<dbReference type="GO" id="GO:0016829">
    <property type="term" value="F:lyase activity"/>
    <property type="evidence" value="ECO:0007669"/>
    <property type="project" value="UniProtKB-KW"/>
</dbReference>
<comment type="catalytic activity">
    <reaction evidence="4">
        <text>apo-[citrate lyase ACP] + 2'-(5''-triphospho-alpha-D-ribosyl)-3'-dephospho-CoA = holo-[citrate lyase ACP] + diphosphate</text>
        <dbReference type="Rhea" id="RHEA:16333"/>
        <dbReference type="Rhea" id="RHEA-COMP:10157"/>
        <dbReference type="Rhea" id="RHEA-COMP:10158"/>
        <dbReference type="ChEBI" id="CHEBI:29999"/>
        <dbReference type="ChEBI" id="CHEBI:33019"/>
        <dbReference type="ChEBI" id="CHEBI:61378"/>
        <dbReference type="ChEBI" id="CHEBI:82683"/>
        <dbReference type="EC" id="2.7.7.61"/>
    </reaction>
</comment>
<proteinExistence type="predicted"/>
<dbReference type="AlphaFoldDB" id="A0A822MSL7"/>